<gene>
    <name evidence="3" type="ORF">ASPZODRAFT_128696</name>
</gene>
<evidence type="ECO:0000256" key="1">
    <source>
        <dbReference type="SAM" id="Coils"/>
    </source>
</evidence>
<dbReference type="EMBL" id="KV878337">
    <property type="protein sequence ID" value="OJJ50084.1"/>
    <property type="molecule type" value="Genomic_DNA"/>
</dbReference>
<dbReference type="CDD" id="cd14688">
    <property type="entry name" value="bZIP_YAP"/>
    <property type="match status" value="1"/>
</dbReference>
<dbReference type="RefSeq" id="XP_022584594.1">
    <property type="nucleotide sequence ID" value="XM_022722093.1"/>
</dbReference>
<proteinExistence type="predicted"/>
<keyword evidence="4" id="KW-1185">Reference proteome</keyword>
<evidence type="ECO:0000256" key="2">
    <source>
        <dbReference type="SAM" id="MobiDB-lite"/>
    </source>
</evidence>
<evidence type="ECO:0008006" key="5">
    <source>
        <dbReference type="Google" id="ProtNLM"/>
    </source>
</evidence>
<evidence type="ECO:0000313" key="3">
    <source>
        <dbReference type="EMBL" id="OJJ50084.1"/>
    </source>
</evidence>
<feature type="coiled-coil region" evidence="1">
    <location>
        <begin position="67"/>
        <end position="94"/>
    </location>
</feature>
<dbReference type="PANTHER" id="PTHR40618">
    <property type="entry name" value="B-ZIP TRANSCRIPTION FACTOR (EUROFUNG)-RELATED"/>
    <property type="match status" value="1"/>
</dbReference>
<sequence length="452" mass="51367">MSTDSTAGWPTAYSPPLDTQTEWPMKPPGEKPAKVPPKKRGRPRMAVDKDGAEKRRVQVRLAQRAYRDRKENTMAQLRERVAKLESGIEELSKSFLSFSELLLTDGVLKSHPAAARELKHITRLCVSLASSGSQDSERTDEVDEEVQEVHEEVQEAHDLHNLHEEPTIVSSDSQESSPNEVSPGSTEIMRLPAEGLPLNILPSMYAMNLSRKPRPVFQFSDSWIDLVMAKQTFCGLSILPVYLEDKKDYWSQLSYFPFARRLLYMCTKYGYELLTEPVLRMDAVARLVPPGFTEQERQRVTTLFKDVLGLEPCLVIEAQVERYYAQNLPEKADAEIRLRQFMQTRELLVQPDHADSMLDVYAVDKFLRAKDMYVDERTYTVPLPETAGVSFPPHVGIGLLPLSLQQPVFYVQTFIQMLAHVGTCIDEAPAFRRLDVELAYEFAISRNTGSLL</sequence>
<feature type="region of interest" description="Disordered" evidence="2">
    <location>
        <begin position="1"/>
        <end position="53"/>
    </location>
</feature>
<name>A0A1L9SSJ5_9EURO</name>
<reference evidence="4" key="1">
    <citation type="journal article" date="2017" name="Genome Biol.">
        <title>Comparative genomics reveals high biological diversity and specific adaptations in the industrially and medically important fungal genus Aspergillus.</title>
        <authorList>
            <person name="de Vries R.P."/>
            <person name="Riley R."/>
            <person name="Wiebenga A."/>
            <person name="Aguilar-Osorio G."/>
            <person name="Amillis S."/>
            <person name="Uchima C.A."/>
            <person name="Anderluh G."/>
            <person name="Asadollahi M."/>
            <person name="Askin M."/>
            <person name="Barry K."/>
            <person name="Battaglia E."/>
            <person name="Bayram O."/>
            <person name="Benocci T."/>
            <person name="Braus-Stromeyer S.A."/>
            <person name="Caldana C."/>
            <person name="Canovas D."/>
            <person name="Cerqueira G.C."/>
            <person name="Chen F."/>
            <person name="Chen W."/>
            <person name="Choi C."/>
            <person name="Clum A."/>
            <person name="Dos Santos R.A."/>
            <person name="Damasio A.R."/>
            <person name="Diallinas G."/>
            <person name="Emri T."/>
            <person name="Fekete E."/>
            <person name="Flipphi M."/>
            <person name="Freyberg S."/>
            <person name="Gallo A."/>
            <person name="Gournas C."/>
            <person name="Habgood R."/>
            <person name="Hainaut M."/>
            <person name="Harispe M.L."/>
            <person name="Henrissat B."/>
            <person name="Hilden K.S."/>
            <person name="Hope R."/>
            <person name="Hossain A."/>
            <person name="Karabika E."/>
            <person name="Karaffa L."/>
            <person name="Karanyi Z."/>
            <person name="Krasevec N."/>
            <person name="Kuo A."/>
            <person name="Kusch H."/>
            <person name="LaButti K."/>
            <person name="Lagendijk E.L."/>
            <person name="Lapidus A."/>
            <person name="Levasseur A."/>
            <person name="Lindquist E."/>
            <person name="Lipzen A."/>
            <person name="Logrieco A.F."/>
            <person name="MacCabe A."/>
            <person name="Maekelae M.R."/>
            <person name="Malavazi I."/>
            <person name="Melin P."/>
            <person name="Meyer V."/>
            <person name="Mielnichuk N."/>
            <person name="Miskei M."/>
            <person name="Molnar A.P."/>
            <person name="Mule G."/>
            <person name="Ngan C.Y."/>
            <person name="Orejas M."/>
            <person name="Orosz E."/>
            <person name="Ouedraogo J.P."/>
            <person name="Overkamp K.M."/>
            <person name="Park H.-S."/>
            <person name="Perrone G."/>
            <person name="Piumi F."/>
            <person name="Punt P.J."/>
            <person name="Ram A.F."/>
            <person name="Ramon A."/>
            <person name="Rauscher S."/>
            <person name="Record E."/>
            <person name="Riano-Pachon D.M."/>
            <person name="Robert V."/>
            <person name="Roehrig J."/>
            <person name="Ruller R."/>
            <person name="Salamov A."/>
            <person name="Salih N.S."/>
            <person name="Samson R.A."/>
            <person name="Sandor E."/>
            <person name="Sanguinetti M."/>
            <person name="Schuetze T."/>
            <person name="Sepcic K."/>
            <person name="Shelest E."/>
            <person name="Sherlock G."/>
            <person name="Sophianopoulou V."/>
            <person name="Squina F.M."/>
            <person name="Sun H."/>
            <person name="Susca A."/>
            <person name="Todd R.B."/>
            <person name="Tsang A."/>
            <person name="Unkles S.E."/>
            <person name="van de Wiele N."/>
            <person name="van Rossen-Uffink D."/>
            <person name="Oliveira J.V."/>
            <person name="Vesth T.C."/>
            <person name="Visser J."/>
            <person name="Yu J.-H."/>
            <person name="Zhou M."/>
            <person name="Andersen M.R."/>
            <person name="Archer D.B."/>
            <person name="Baker S.E."/>
            <person name="Benoit I."/>
            <person name="Brakhage A.A."/>
            <person name="Braus G.H."/>
            <person name="Fischer R."/>
            <person name="Frisvad J.C."/>
            <person name="Goldman G.H."/>
            <person name="Houbraken J."/>
            <person name="Oakley B."/>
            <person name="Pocsi I."/>
            <person name="Scazzocchio C."/>
            <person name="Seiboth B."/>
            <person name="vanKuyk P.A."/>
            <person name="Wortman J."/>
            <person name="Dyer P.S."/>
            <person name="Grigoriev I.V."/>
        </authorList>
    </citation>
    <scope>NUCLEOTIDE SEQUENCE [LARGE SCALE GENOMIC DNA]</scope>
    <source>
        <strain evidence="4">CBS 506.65</strain>
    </source>
</reference>
<feature type="compositionally biased region" description="Basic and acidic residues" evidence="2">
    <location>
        <begin position="153"/>
        <end position="166"/>
    </location>
</feature>
<dbReference type="OrthoDB" id="3555317at2759"/>
<dbReference type="InterPro" id="IPR046347">
    <property type="entry name" value="bZIP_sf"/>
</dbReference>
<dbReference type="STRING" id="1073090.A0A1L9SSJ5"/>
<dbReference type="SUPFAM" id="SSF57959">
    <property type="entry name" value="Leucine zipper domain"/>
    <property type="match status" value="1"/>
</dbReference>
<dbReference type="AlphaFoldDB" id="A0A1L9SSJ5"/>
<protein>
    <recommendedName>
        <fullName evidence="5">BZIP domain-containing protein</fullName>
    </recommendedName>
</protein>
<dbReference type="Gene3D" id="1.20.5.170">
    <property type="match status" value="1"/>
</dbReference>
<dbReference type="Proteomes" id="UP000184188">
    <property type="component" value="Unassembled WGS sequence"/>
</dbReference>
<organism evidence="3 4">
    <name type="scientific">Penicilliopsis zonata CBS 506.65</name>
    <dbReference type="NCBI Taxonomy" id="1073090"/>
    <lineage>
        <taxon>Eukaryota</taxon>
        <taxon>Fungi</taxon>
        <taxon>Dikarya</taxon>
        <taxon>Ascomycota</taxon>
        <taxon>Pezizomycotina</taxon>
        <taxon>Eurotiomycetes</taxon>
        <taxon>Eurotiomycetidae</taxon>
        <taxon>Eurotiales</taxon>
        <taxon>Aspergillaceae</taxon>
        <taxon>Penicilliopsis</taxon>
    </lineage>
</organism>
<dbReference type="GeneID" id="34608558"/>
<evidence type="ECO:0000313" key="4">
    <source>
        <dbReference type="Proteomes" id="UP000184188"/>
    </source>
</evidence>
<feature type="region of interest" description="Disordered" evidence="2">
    <location>
        <begin position="153"/>
        <end position="186"/>
    </location>
</feature>
<accession>A0A1L9SSJ5</accession>
<keyword evidence="1" id="KW-0175">Coiled coil</keyword>
<feature type="compositionally biased region" description="Polar residues" evidence="2">
    <location>
        <begin position="168"/>
        <end position="185"/>
    </location>
</feature>
<dbReference type="GO" id="GO:0003700">
    <property type="term" value="F:DNA-binding transcription factor activity"/>
    <property type="evidence" value="ECO:0007669"/>
    <property type="project" value="InterPro"/>
</dbReference>
<dbReference type="PANTHER" id="PTHR40618:SF1">
    <property type="entry name" value="B-ZIP TRANSCRIPTION FACTOR (EUROFUNG)"/>
    <property type="match status" value="1"/>
</dbReference>
<dbReference type="VEuPathDB" id="FungiDB:ASPZODRAFT_128696"/>